<evidence type="ECO:0000256" key="7">
    <source>
        <dbReference type="ARBA" id="ARBA00045885"/>
    </source>
</evidence>
<evidence type="ECO:0000313" key="10">
    <source>
        <dbReference type="Proteomes" id="UP000002593"/>
    </source>
</evidence>
<dbReference type="AlphaFoldDB" id="A2BK66"/>
<dbReference type="KEGG" id="hbu:Hbut_0515"/>
<dbReference type="EnsemblBacteria" id="ABM80377">
    <property type="protein sequence ID" value="ABM80377"/>
    <property type="gene ID" value="Hbut_0515"/>
</dbReference>
<evidence type="ECO:0000313" key="9">
    <source>
        <dbReference type="EMBL" id="ABM80377.1"/>
    </source>
</evidence>
<dbReference type="FunFam" id="3.40.50.1820:FF:000028">
    <property type="entry name" value="S9 family peptidase"/>
    <property type="match status" value="1"/>
</dbReference>
<dbReference type="GeneID" id="4782553"/>
<dbReference type="STRING" id="415426.Hbut_0515"/>
<evidence type="ECO:0000256" key="5">
    <source>
        <dbReference type="ARBA" id="ARBA00032284"/>
    </source>
</evidence>
<dbReference type="PROSITE" id="PS00708">
    <property type="entry name" value="PRO_ENDOPEP_SER"/>
    <property type="match status" value="1"/>
</dbReference>
<accession>A2BK66</accession>
<comment type="function">
    <text evidence="7">This enzyme catalyzes the hydrolysis of the N-terminal peptide bond of an N-acetylated peptide to generate an N-acetylated amino acid and a peptide with a free N-terminus. It preferentially cleaves off Ac-Ala, Ac-Met and Ac-Ser. Also, involved in the degradation of oxidized and glycated proteins.</text>
</comment>
<dbReference type="Gene3D" id="2.130.10.10">
    <property type="entry name" value="YVTN repeat-like/Quinoprotein amine dehydrogenase"/>
    <property type="match status" value="1"/>
</dbReference>
<keyword evidence="3 9" id="KW-0378">Hydrolase</keyword>
<dbReference type="SUPFAM" id="SSF82171">
    <property type="entry name" value="DPP6 N-terminal domain-like"/>
    <property type="match status" value="1"/>
</dbReference>
<comment type="similarity">
    <text evidence="1">Belongs to the peptidase S9C family.</text>
</comment>
<evidence type="ECO:0000256" key="1">
    <source>
        <dbReference type="ARBA" id="ARBA00010040"/>
    </source>
</evidence>
<keyword evidence="10" id="KW-1185">Reference proteome</keyword>
<dbReference type="Pfam" id="PF00326">
    <property type="entry name" value="Peptidase_S9"/>
    <property type="match status" value="1"/>
</dbReference>
<dbReference type="Gene3D" id="2.120.10.30">
    <property type="entry name" value="TolB, C-terminal domain"/>
    <property type="match status" value="1"/>
</dbReference>
<organism evidence="9 10">
    <name type="scientific">Hyperthermus butylicus (strain DSM 5456 / JCM 9403 / PLM1-5)</name>
    <dbReference type="NCBI Taxonomy" id="415426"/>
    <lineage>
        <taxon>Archaea</taxon>
        <taxon>Thermoproteota</taxon>
        <taxon>Thermoprotei</taxon>
        <taxon>Desulfurococcales</taxon>
        <taxon>Pyrodictiaceae</taxon>
        <taxon>Hyperthermus</taxon>
    </lineage>
</organism>
<dbReference type="EMBL" id="CP000493">
    <property type="protein sequence ID" value="ABM80377.1"/>
    <property type="molecule type" value="Genomic_DNA"/>
</dbReference>
<dbReference type="GO" id="GO:0006508">
    <property type="term" value="P:proteolysis"/>
    <property type="evidence" value="ECO:0007669"/>
    <property type="project" value="UniProtKB-KW"/>
</dbReference>
<dbReference type="Gene3D" id="3.40.50.1820">
    <property type="entry name" value="alpha/beta hydrolase"/>
    <property type="match status" value="1"/>
</dbReference>
<evidence type="ECO:0000259" key="8">
    <source>
        <dbReference type="Pfam" id="PF00326"/>
    </source>
</evidence>
<dbReference type="InterPro" id="IPR029058">
    <property type="entry name" value="AB_hydrolase_fold"/>
</dbReference>
<dbReference type="RefSeq" id="WP_011821695.1">
    <property type="nucleotide sequence ID" value="NC_008818.1"/>
</dbReference>
<sequence length="665" mass="75525">MTARVLTPETLRNIVLVSNPAITPDGGKILYTVARINIDADTYESSISLLDVATGFEEPLQQGPSDSCPIPAPNGRHYVFIRRVERDRKQRGQPGLELRFASIDRPGASRLIARVHGLVSVSWSPDSLRLAAAIPVGLPDEDVKVVETLPVWFNGKGFIYKTQVKPFIVDVYSGYMEEIKLDDVKWMQVADIAWSPDGRKIAVTVSRVMEKPYLRDLYVYYLDEDRAELVAEKLSGFGEIVWSPDSRYIAYLGHRRERGFATHNKILVFDTEDRGSEPECLTCSLDRNAVNTANSDVRFSSCLKKLQWTRKGILFVASDHGRAPLYSVEPGSEPTIVIDPGEGVVDEFSATPDGARIAYTRMTATEPREVYVSDGGNARRLTRHNDTWLSRYKLSKPEKFVFKASDGVEVEGWILRPPEGVEEKGWVLYIHGGPKTMFGYGFMHEFHVLAGRGYTVVYTNPRGSDGYSEEFADIRCRYGERDYQDLMEAVEYVIERYRLPRDKAAVMGGSYGGFMTNWIIGHTDLFKAAVTMRSISNWISMYGTTDIGWYFVEDQICCTPWRNFEHCWEKSPLKYADRVKTPTLIIHSNEDYRCWLDQALQLYTALKLHGVETRLAIFPNENHDLSRSGKPKHRVKRLQLILEWLDEHLAGKKEEEKAGREAGNA</sequence>
<dbReference type="OrthoDB" id="25019at2157"/>
<evidence type="ECO:0000256" key="3">
    <source>
        <dbReference type="ARBA" id="ARBA00022801"/>
    </source>
</evidence>
<evidence type="ECO:0000256" key="2">
    <source>
        <dbReference type="ARBA" id="ARBA00022670"/>
    </source>
</evidence>
<proteinExistence type="inferred from homology"/>
<dbReference type="InterPro" id="IPR015943">
    <property type="entry name" value="WD40/YVTN_repeat-like_dom_sf"/>
</dbReference>
<dbReference type="GO" id="GO:0004252">
    <property type="term" value="F:serine-type endopeptidase activity"/>
    <property type="evidence" value="ECO:0007669"/>
    <property type="project" value="InterPro"/>
</dbReference>
<dbReference type="SUPFAM" id="SSF53474">
    <property type="entry name" value="alpha/beta-Hydrolases"/>
    <property type="match status" value="1"/>
</dbReference>
<dbReference type="HOGENOM" id="CLU_008615_2_1_2"/>
<dbReference type="MEROPS" id="S09.071"/>
<reference evidence="9 10" key="1">
    <citation type="journal article" date="2007" name="Archaea">
        <title>The genome of Hyperthermus butylicus: a sulfur-reducing, peptide fermenting, neutrophilic Crenarchaeote growing up to 108 degrees C.</title>
        <authorList>
            <person name="Brugger K."/>
            <person name="Chen L."/>
            <person name="Stark M."/>
            <person name="Zibat A."/>
            <person name="Redder P."/>
            <person name="Ruepp A."/>
            <person name="Awayez M."/>
            <person name="She Q."/>
            <person name="Garrett R.A."/>
            <person name="Klenk H.P."/>
        </authorList>
    </citation>
    <scope>NUCLEOTIDE SEQUENCE [LARGE SCALE GENOMIC DNA]</scope>
    <source>
        <strain evidence="10">DSM 5456 / JCM 9403 / PLM1-5</strain>
    </source>
</reference>
<dbReference type="InterPro" id="IPR002471">
    <property type="entry name" value="Pept_S9_AS"/>
</dbReference>
<dbReference type="InterPro" id="IPR001375">
    <property type="entry name" value="Peptidase_S9_cat"/>
</dbReference>
<gene>
    <name evidence="9" type="ordered locus">Hbut_0515</name>
</gene>
<name>A2BK66_HYPBU</name>
<feature type="domain" description="Peptidase S9 prolyl oligopeptidase catalytic" evidence="8">
    <location>
        <begin position="441"/>
        <end position="650"/>
    </location>
</feature>
<keyword evidence="2" id="KW-0645">Protease</keyword>
<evidence type="ECO:0000256" key="4">
    <source>
        <dbReference type="ARBA" id="ARBA00022990"/>
    </source>
</evidence>
<protein>
    <recommendedName>
        <fullName evidence="6">Acyl-peptide hydrolase</fullName>
    </recommendedName>
    <alternativeName>
        <fullName evidence="5">Acylaminoacyl-peptidase</fullName>
    </alternativeName>
</protein>
<evidence type="ECO:0000256" key="6">
    <source>
        <dbReference type="ARBA" id="ARBA00032596"/>
    </source>
</evidence>
<dbReference type="PANTHER" id="PTHR42776:SF27">
    <property type="entry name" value="DIPEPTIDYL PEPTIDASE FAMILY MEMBER 6"/>
    <property type="match status" value="1"/>
</dbReference>
<dbReference type="InterPro" id="IPR011042">
    <property type="entry name" value="6-blade_b-propeller_TolB-like"/>
</dbReference>
<keyword evidence="4" id="KW-0007">Acetylation</keyword>
<dbReference type="eggNOG" id="arCOG01646">
    <property type="taxonomic scope" value="Archaea"/>
</dbReference>
<dbReference type="Proteomes" id="UP000002593">
    <property type="component" value="Chromosome"/>
</dbReference>
<dbReference type="PANTHER" id="PTHR42776">
    <property type="entry name" value="SERINE PEPTIDASE S9 FAMILY MEMBER"/>
    <property type="match status" value="1"/>
</dbReference>